<keyword evidence="2" id="KW-0472">Membrane</keyword>
<keyword evidence="2" id="KW-1133">Transmembrane helix</keyword>
<feature type="transmembrane region" description="Helical" evidence="2">
    <location>
        <begin position="12"/>
        <end position="31"/>
    </location>
</feature>
<evidence type="ECO:0000313" key="3">
    <source>
        <dbReference type="EMBL" id="KAK6739693.1"/>
    </source>
</evidence>
<protein>
    <recommendedName>
        <fullName evidence="5">Transmembrane protein</fullName>
    </recommendedName>
</protein>
<gene>
    <name evidence="3" type="primary">Necator_chrIII.g9049</name>
    <name evidence="3" type="ORF">RB195_008284</name>
</gene>
<feature type="compositionally biased region" description="Polar residues" evidence="1">
    <location>
        <begin position="145"/>
        <end position="164"/>
    </location>
</feature>
<dbReference type="EMBL" id="JAVFWL010000003">
    <property type="protein sequence ID" value="KAK6739693.1"/>
    <property type="molecule type" value="Genomic_DNA"/>
</dbReference>
<reference evidence="3 4" key="1">
    <citation type="submission" date="2023-08" db="EMBL/GenBank/DDBJ databases">
        <title>A Necator americanus chromosomal reference genome.</title>
        <authorList>
            <person name="Ilik V."/>
            <person name="Petrzelkova K.J."/>
            <person name="Pardy F."/>
            <person name="Fuh T."/>
            <person name="Niatou-Singa F.S."/>
            <person name="Gouil Q."/>
            <person name="Baker L."/>
            <person name="Ritchie M.E."/>
            <person name="Jex A.R."/>
            <person name="Gazzola D."/>
            <person name="Li H."/>
            <person name="Toshio Fujiwara R."/>
            <person name="Zhan B."/>
            <person name="Aroian R.V."/>
            <person name="Pafco B."/>
            <person name="Schwarz E.M."/>
        </authorList>
    </citation>
    <scope>NUCLEOTIDE SEQUENCE [LARGE SCALE GENOMIC DNA]</scope>
    <source>
        <strain evidence="3 4">Aroian</strain>
        <tissue evidence="3">Whole animal</tissue>
    </source>
</reference>
<organism evidence="3 4">
    <name type="scientific">Necator americanus</name>
    <name type="common">Human hookworm</name>
    <dbReference type="NCBI Taxonomy" id="51031"/>
    <lineage>
        <taxon>Eukaryota</taxon>
        <taxon>Metazoa</taxon>
        <taxon>Ecdysozoa</taxon>
        <taxon>Nematoda</taxon>
        <taxon>Chromadorea</taxon>
        <taxon>Rhabditida</taxon>
        <taxon>Rhabditina</taxon>
        <taxon>Rhabditomorpha</taxon>
        <taxon>Strongyloidea</taxon>
        <taxon>Ancylostomatidae</taxon>
        <taxon>Bunostominae</taxon>
        <taxon>Necator</taxon>
    </lineage>
</organism>
<dbReference type="Proteomes" id="UP001303046">
    <property type="component" value="Unassembled WGS sequence"/>
</dbReference>
<keyword evidence="4" id="KW-1185">Reference proteome</keyword>
<accession>A0ABR1CMX2</accession>
<name>A0ABR1CMX2_NECAM</name>
<keyword evidence="2" id="KW-0812">Transmembrane</keyword>
<evidence type="ECO:0008006" key="5">
    <source>
        <dbReference type="Google" id="ProtNLM"/>
    </source>
</evidence>
<comment type="caution">
    <text evidence="3">The sequence shown here is derived from an EMBL/GenBank/DDBJ whole genome shotgun (WGS) entry which is preliminary data.</text>
</comment>
<feature type="transmembrane region" description="Helical" evidence="2">
    <location>
        <begin position="37"/>
        <end position="53"/>
    </location>
</feature>
<evidence type="ECO:0000256" key="2">
    <source>
        <dbReference type="SAM" id="Phobius"/>
    </source>
</evidence>
<sequence>MGSSPPHVRFCVTLYVACTFASVQLLMAVVLCRPTSFYNPLAWFTIVYIFLVQQPASFKWNRLYGGHLSRKCRTLFDEWNVMETYQPRALTMGHLFEPEPPTPCPDNKKISETDQFKAMRDAHYANEFTYVQKMEAERKAMEAASTTAPNQGAQQTSSNIQSECTRIELKDDHKSQDQDSYREI</sequence>
<feature type="compositionally biased region" description="Basic and acidic residues" evidence="1">
    <location>
        <begin position="165"/>
        <end position="184"/>
    </location>
</feature>
<feature type="region of interest" description="Disordered" evidence="1">
    <location>
        <begin position="140"/>
        <end position="184"/>
    </location>
</feature>
<evidence type="ECO:0000313" key="4">
    <source>
        <dbReference type="Proteomes" id="UP001303046"/>
    </source>
</evidence>
<evidence type="ECO:0000256" key="1">
    <source>
        <dbReference type="SAM" id="MobiDB-lite"/>
    </source>
</evidence>
<proteinExistence type="predicted"/>